<keyword evidence="2" id="KW-1185">Reference proteome</keyword>
<dbReference type="Proteomes" id="UP000682202">
    <property type="component" value="Chromosome"/>
</dbReference>
<dbReference type="AlphaFoldDB" id="A0A975PVC5"/>
<protein>
    <submittedName>
        <fullName evidence="1">SRPBCC family protein</fullName>
    </submittedName>
</protein>
<dbReference type="Gene3D" id="3.30.530.20">
    <property type="match status" value="1"/>
</dbReference>
<name>A0A975PVC5_9MYCO</name>
<gene>
    <name evidence="1" type="ORF">F6B93_01140</name>
</gene>
<organism evidence="1 2">
    <name type="scientific">Mycobacterium spongiae</name>
    <dbReference type="NCBI Taxonomy" id="886343"/>
    <lineage>
        <taxon>Bacteria</taxon>
        <taxon>Bacillati</taxon>
        <taxon>Actinomycetota</taxon>
        <taxon>Actinomycetes</taxon>
        <taxon>Mycobacteriales</taxon>
        <taxon>Mycobacteriaceae</taxon>
        <taxon>Mycobacterium</taxon>
    </lineage>
</organism>
<dbReference type="SUPFAM" id="SSF55961">
    <property type="entry name" value="Bet v1-like"/>
    <property type="match status" value="1"/>
</dbReference>
<reference evidence="1" key="1">
    <citation type="submission" date="2019-12" db="EMBL/GenBank/DDBJ databases">
        <title>Mycobacterium spongiae sp. nov.</title>
        <authorList>
            <person name="Stinear T."/>
        </authorList>
    </citation>
    <scope>NUCLEOTIDE SEQUENCE</scope>
    <source>
        <strain evidence="1">FSD4b-SM</strain>
    </source>
</reference>
<dbReference type="Pfam" id="PF10604">
    <property type="entry name" value="Polyketide_cyc2"/>
    <property type="match status" value="1"/>
</dbReference>
<accession>A0A975PVC5</accession>
<proteinExistence type="predicted"/>
<dbReference type="InterPro" id="IPR019587">
    <property type="entry name" value="Polyketide_cyclase/dehydratase"/>
</dbReference>
<sequence length="153" mass="17044">MGWWVAHAERTLTEEVPAPPAEVRDFYVDLDNLKLVHPLIVSVRELSSAQTPDGYQRTYRVVDRIPLGRWTVRVGYRARLRVPARGEVITEANRFPAVRLRGAVAFAPVAAGTAVTERVRISAPRPLAAVIIREAVTAHVAMLAGIRRHFESC</sequence>
<evidence type="ECO:0000313" key="2">
    <source>
        <dbReference type="Proteomes" id="UP000682202"/>
    </source>
</evidence>
<dbReference type="EMBL" id="CP046600">
    <property type="protein sequence ID" value="QUR65862.1"/>
    <property type="molecule type" value="Genomic_DNA"/>
</dbReference>
<dbReference type="RefSeq" id="WP_211697311.1">
    <property type="nucleotide sequence ID" value="NZ_CP046600.1"/>
</dbReference>
<evidence type="ECO:0000313" key="1">
    <source>
        <dbReference type="EMBL" id="QUR65862.1"/>
    </source>
</evidence>
<dbReference type="KEGG" id="mspg:F6B93_01140"/>
<dbReference type="InterPro" id="IPR023393">
    <property type="entry name" value="START-like_dom_sf"/>
</dbReference>